<proteinExistence type="inferred from homology"/>
<dbReference type="GO" id="GO:0006094">
    <property type="term" value="P:gluconeogenesis"/>
    <property type="evidence" value="ECO:0007669"/>
    <property type="project" value="UniProtKB-UniRule"/>
</dbReference>
<dbReference type="PROSITE" id="PS00171">
    <property type="entry name" value="TIM_1"/>
    <property type="match status" value="1"/>
</dbReference>
<dbReference type="InterPro" id="IPR035990">
    <property type="entry name" value="TIM_sf"/>
</dbReference>
<dbReference type="Proteomes" id="UP000265903">
    <property type="component" value="Unassembled WGS sequence"/>
</dbReference>
<feature type="binding site" evidence="13">
    <location>
        <position position="211"/>
    </location>
    <ligand>
        <name>substrate</name>
    </ligand>
</feature>
<comment type="pathway">
    <text evidence="2 13 14">Carbohydrate biosynthesis; gluconeogenesis.</text>
</comment>
<dbReference type="InterPro" id="IPR022896">
    <property type="entry name" value="TrioseP_Isoase_bac/euk"/>
</dbReference>
<keyword evidence="10 13" id="KW-0324">Glycolysis</keyword>
<dbReference type="EMBL" id="QMDL01000002">
    <property type="protein sequence ID" value="RMJ04456.1"/>
    <property type="molecule type" value="Genomic_DNA"/>
</dbReference>
<evidence type="ECO:0000313" key="16">
    <source>
        <dbReference type="Proteomes" id="UP000265903"/>
    </source>
</evidence>
<keyword evidence="8 13" id="KW-0312">Gluconeogenesis</keyword>
<evidence type="ECO:0000256" key="4">
    <source>
        <dbReference type="ARBA" id="ARBA00007422"/>
    </source>
</evidence>
<dbReference type="GO" id="GO:0004807">
    <property type="term" value="F:triose-phosphate isomerase activity"/>
    <property type="evidence" value="ECO:0007669"/>
    <property type="project" value="UniProtKB-UniRule"/>
</dbReference>
<comment type="catalytic activity">
    <reaction evidence="1 13 14">
        <text>D-glyceraldehyde 3-phosphate = dihydroxyacetone phosphate</text>
        <dbReference type="Rhea" id="RHEA:18585"/>
        <dbReference type="ChEBI" id="CHEBI:57642"/>
        <dbReference type="ChEBI" id="CHEBI:59776"/>
        <dbReference type="EC" id="5.3.1.1"/>
    </reaction>
</comment>
<sequence>MRRKIVAGNWKMNGSKDLVQQLVGVICDRAVGLDDAAEVVVIPPAPYVPLVQQQSDGKLALGVQNVSEWQSGAYTGEVSADMAKDLGCSFVLVGHSERRQLFGESDDVVARKVERVLESGLTAVLCVGETLEQRDAGEAEQVVAEQVRRGLAGVAGDQWEGIVVAYEPVWAIGTGKTATAEDAQAMHAEIRSVLKTMDAPAEEISVLYGGSVKADNAAALFSEPDIDGGLIGGASLKADEFISICRSFPAGS</sequence>
<dbReference type="UniPathway" id="UPA00109">
    <property type="reaction ID" value="UER00189"/>
</dbReference>
<keyword evidence="16" id="KW-1185">Reference proteome</keyword>
<protein>
    <recommendedName>
        <fullName evidence="7 13">Triosephosphate isomerase</fullName>
        <shortName evidence="13">TIM</shortName>
        <shortName evidence="13">TPI</shortName>
        <ecNumber evidence="6 13">5.3.1.1</ecNumber>
    </recommendedName>
    <alternativeName>
        <fullName evidence="13">Triose-phosphate isomerase</fullName>
    </alternativeName>
</protein>
<evidence type="ECO:0000256" key="10">
    <source>
        <dbReference type="ARBA" id="ARBA00023152"/>
    </source>
</evidence>
<evidence type="ECO:0000256" key="14">
    <source>
        <dbReference type="RuleBase" id="RU363013"/>
    </source>
</evidence>
<comment type="pathway">
    <text evidence="13 14">Carbohydrate degradation; glycolysis; D-glyceraldehyde 3-phosphate from glycerone phosphate: step 1/1.</text>
</comment>
<evidence type="ECO:0000256" key="1">
    <source>
        <dbReference type="ARBA" id="ARBA00000474"/>
    </source>
</evidence>
<evidence type="ECO:0000256" key="9">
    <source>
        <dbReference type="ARBA" id="ARBA00022490"/>
    </source>
</evidence>
<feature type="binding site" evidence="13">
    <location>
        <position position="173"/>
    </location>
    <ligand>
        <name>substrate</name>
    </ligand>
</feature>
<comment type="similarity">
    <text evidence="4 13 14">Belongs to the triosephosphate isomerase family.</text>
</comment>
<dbReference type="PROSITE" id="PS51440">
    <property type="entry name" value="TIM_2"/>
    <property type="match status" value="1"/>
</dbReference>
<evidence type="ECO:0000256" key="5">
    <source>
        <dbReference type="ARBA" id="ARBA00011738"/>
    </source>
</evidence>
<evidence type="ECO:0000256" key="2">
    <source>
        <dbReference type="ARBA" id="ARBA00004742"/>
    </source>
</evidence>
<dbReference type="GO" id="GO:0006096">
    <property type="term" value="P:glycolytic process"/>
    <property type="evidence" value="ECO:0007669"/>
    <property type="project" value="UniProtKB-UniRule"/>
</dbReference>
<keyword evidence="9 13" id="KW-0963">Cytoplasm</keyword>
<dbReference type="UniPathway" id="UPA00138"/>
<comment type="caution">
    <text evidence="15">The sequence shown here is derived from an EMBL/GenBank/DDBJ whole genome shotgun (WGS) entry which is preliminary data.</text>
</comment>
<dbReference type="PANTHER" id="PTHR21139">
    <property type="entry name" value="TRIOSEPHOSPHATE ISOMERASE"/>
    <property type="match status" value="1"/>
</dbReference>
<gene>
    <name evidence="13 15" type="primary">tpiA</name>
    <name evidence="15" type="ORF">DOQ08_01778</name>
</gene>
<comment type="pathway">
    <text evidence="3">Carbohydrate metabolism; erythritol degradation.</text>
</comment>
<dbReference type="OrthoDB" id="9809429at2"/>
<evidence type="ECO:0000256" key="7">
    <source>
        <dbReference type="ARBA" id="ARBA00019397"/>
    </source>
</evidence>
<keyword evidence="11 13" id="KW-0413">Isomerase</keyword>
<evidence type="ECO:0000256" key="12">
    <source>
        <dbReference type="ARBA" id="ARBA00055680"/>
    </source>
</evidence>
<dbReference type="AlphaFoldDB" id="A0A3M2RGM3"/>
<dbReference type="Gene3D" id="3.20.20.70">
    <property type="entry name" value="Aldolase class I"/>
    <property type="match status" value="1"/>
</dbReference>
<dbReference type="PANTHER" id="PTHR21139:SF42">
    <property type="entry name" value="TRIOSEPHOSPHATE ISOMERASE"/>
    <property type="match status" value="1"/>
</dbReference>
<comment type="subcellular location">
    <subcellularLocation>
        <location evidence="13 14">Cytoplasm</location>
    </subcellularLocation>
</comment>
<dbReference type="EC" id="5.3.1.1" evidence="6 13"/>
<evidence type="ECO:0000313" key="15">
    <source>
        <dbReference type="EMBL" id="RMJ04456.1"/>
    </source>
</evidence>
<dbReference type="GO" id="GO:0046166">
    <property type="term" value="P:glyceraldehyde-3-phosphate biosynthetic process"/>
    <property type="evidence" value="ECO:0007669"/>
    <property type="project" value="TreeGrafter"/>
</dbReference>
<dbReference type="GO" id="GO:0005829">
    <property type="term" value="C:cytosol"/>
    <property type="evidence" value="ECO:0007669"/>
    <property type="project" value="TreeGrafter"/>
</dbReference>
<evidence type="ECO:0000256" key="13">
    <source>
        <dbReference type="HAMAP-Rule" id="MF_00147"/>
    </source>
</evidence>
<dbReference type="SUPFAM" id="SSF51351">
    <property type="entry name" value="Triosephosphate isomerase (TIM)"/>
    <property type="match status" value="1"/>
</dbReference>
<reference evidence="15 16" key="1">
    <citation type="submission" date="2018-08" db="EMBL/GenBank/DDBJ databases">
        <title>Whole Genome Sequence of the Moderate Halophilic Marine Bacterium Marinobacter litoralis Sw-45.</title>
        <authorList>
            <person name="Musa H."/>
        </authorList>
    </citation>
    <scope>NUCLEOTIDE SEQUENCE [LARGE SCALE GENOMIC DNA]</scope>
    <source>
        <strain evidence="15 16">Sw-45</strain>
    </source>
</reference>
<comment type="function">
    <text evidence="12 13">Involved in the gluconeogenesis. Catalyzes stereospecifically the conversion of dihydroxyacetone phosphate (DHAP) to D-glyceraldehyde-3-phosphate (G3P).</text>
</comment>
<dbReference type="NCBIfam" id="TIGR00419">
    <property type="entry name" value="tim"/>
    <property type="match status" value="1"/>
</dbReference>
<evidence type="ECO:0000256" key="6">
    <source>
        <dbReference type="ARBA" id="ARBA00011940"/>
    </source>
</evidence>
<feature type="active site" description="Proton acceptor" evidence="13">
    <location>
        <position position="167"/>
    </location>
</feature>
<evidence type="ECO:0000256" key="8">
    <source>
        <dbReference type="ARBA" id="ARBA00022432"/>
    </source>
</evidence>
<comment type="subunit">
    <text evidence="5 13 14">Homodimer.</text>
</comment>
<organism evidence="15 16">
    <name type="scientific">Marinobacter litoralis</name>
    <dbReference type="NCBI Taxonomy" id="187981"/>
    <lineage>
        <taxon>Bacteria</taxon>
        <taxon>Pseudomonadati</taxon>
        <taxon>Pseudomonadota</taxon>
        <taxon>Gammaproteobacteria</taxon>
        <taxon>Pseudomonadales</taxon>
        <taxon>Marinobacteraceae</taxon>
        <taxon>Marinobacter</taxon>
    </lineage>
</organism>
<dbReference type="InterPro" id="IPR000652">
    <property type="entry name" value="Triosephosphate_isomerase"/>
</dbReference>
<dbReference type="Pfam" id="PF00121">
    <property type="entry name" value="TIM"/>
    <property type="match status" value="1"/>
</dbReference>
<dbReference type="GO" id="GO:0019563">
    <property type="term" value="P:glycerol catabolic process"/>
    <property type="evidence" value="ECO:0007669"/>
    <property type="project" value="TreeGrafter"/>
</dbReference>
<accession>A0A3M2RGM3</accession>
<dbReference type="FunFam" id="3.20.20.70:FF:000020">
    <property type="entry name" value="Triosephosphate isomerase"/>
    <property type="match status" value="1"/>
</dbReference>
<evidence type="ECO:0000256" key="3">
    <source>
        <dbReference type="ARBA" id="ARBA00004939"/>
    </source>
</evidence>
<evidence type="ECO:0000256" key="11">
    <source>
        <dbReference type="ARBA" id="ARBA00023235"/>
    </source>
</evidence>
<feature type="active site" description="Electrophile" evidence="13">
    <location>
        <position position="95"/>
    </location>
</feature>
<dbReference type="InterPro" id="IPR020861">
    <property type="entry name" value="Triosephosphate_isomerase_AS"/>
</dbReference>
<feature type="binding site" evidence="13">
    <location>
        <begin position="232"/>
        <end position="233"/>
    </location>
    <ligand>
        <name>substrate</name>
    </ligand>
</feature>
<dbReference type="HAMAP" id="MF_00147_B">
    <property type="entry name" value="TIM_B"/>
    <property type="match status" value="1"/>
</dbReference>
<dbReference type="RefSeq" id="WP_114334533.1">
    <property type="nucleotide sequence ID" value="NZ_QMDL01000002.1"/>
</dbReference>
<feature type="binding site" evidence="13">
    <location>
        <begin position="9"/>
        <end position="11"/>
    </location>
    <ligand>
        <name>substrate</name>
    </ligand>
</feature>
<name>A0A3M2RGM3_9GAMM</name>
<dbReference type="CDD" id="cd00311">
    <property type="entry name" value="TIM"/>
    <property type="match status" value="1"/>
</dbReference>
<dbReference type="InterPro" id="IPR013785">
    <property type="entry name" value="Aldolase_TIM"/>
</dbReference>